<dbReference type="RefSeq" id="WP_344450297.1">
    <property type="nucleotide sequence ID" value="NZ_BAAATZ010000007.1"/>
</dbReference>
<keyword evidence="1" id="KW-1133">Transmembrane helix</keyword>
<keyword evidence="3" id="KW-1185">Reference proteome</keyword>
<proteinExistence type="predicted"/>
<organism evidence="2 3">
    <name type="scientific">Actinocorallia aurantiaca</name>
    <dbReference type="NCBI Taxonomy" id="46204"/>
    <lineage>
        <taxon>Bacteria</taxon>
        <taxon>Bacillati</taxon>
        <taxon>Actinomycetota</taxon>
        <taxon>Actinomycetes</taxon>
        <taxon>Streptosporangiales</taxon>
        <taxon>Thermomonosporaceae</taxon>
        <taxon>Actinocorallia</taxon>
    </lineage>
</organism>
<accession>A0ABP6GNA6</accession>
<keyword evidence="1" id="KW-0812">Transmembrane</keyword>
<evidence type="ECO:0000256" key="1">
    <source>
        <dbReference type="SAM" id="Phobius"/>
    </source>
</evidence>
<gene>
    <name evidence="2" type="ORF">GCM10010439_23070</name>
</gene>
<protein>
    <submittedName>
        <fullName evidence="2">Uncharacterized protein</fullName>
    </submittedName>
</protein>
<keyword evidence="1" id="KW-0472">Membrane</keyword>
<evidence type="ECO:0000313" key="2">
    <source>
        <dbReference type="EMBL" id="GAA2724731.1"/>
    </source>
</evidence>
<dbReference type="EMBL" id="BAAATZ010000007">
    <property type="protein sequence ID" value="GAA2724731.1"/>
    <property type="molecule type" value="Genomic_DNA"/>
</dbReference>
<dbReference type="Proteomes" id="UP001501842">
    <property type="component" value="Unassembled WGS sequence"/>
</dbReference>
<comment type="caution">
    <text evidence="2">The sequence shown here is derived from an EMBL/GenBank/DDBJ whole genome shotgun (WGS) entry which is preliminary data.</text>
</comment>
<feature type="transmembrane region" description="Helical" evidence="1">
    <location>
        <begin position="36"/>
        <end position="59"/>
    </location>
</feature>
<name>A0ABP6GNA6_9ACTN</name>
<evidence type="ECO:0000313" key="3">
    <source>
        <dbReference type="Proteomes" id="UP001501842"/>
    </source>
</evidence>
<sequence length="65" mass="6469">MRHPPSPRICRAGCGTTAAGSIASALLPSGDVPVVLIIRVLGVFAVAALTAALTVELAGSRAKTD</sequence>
<reference evidence="3" key="1">
    <citation type="journal article" date="2019" name="Int. J. Syst. Evol. Microbiol.">
        <title>The Global Catalogue of Microorganisms (GCM) 10K type strain sequencing project: providing services to taxonomists for standard genome sequencing and annotation.</title>
        <authorList>
            <consortium name="The Broad Institute Genomics Platform"/>
            <consortium name="The Broad Institute Genome Sequencing Center for Infectious Disease"/>
            <person name="Wu L."/>
            <person name="Ma J."/>
        </authorList>
    </citation>
    <scope>NUCLEOTIDE SEQUENCE [LARGE SCALE GENOMIC DNA]</scope>
    <source>
        <strain evidence="3">JCM 8201</strain>
    </source>
</reference>